<dbReference type="AlphaFoldDB" id="A0AAN8JZ59"/>
<evidence type="ECO:0000313" key="3">
    <source>
        <dbReference type="Proteomes" id="UP001347796"/>
    </source>
</evidence>
<gene>
    <name evidence="2" type="ORF">SNE40_008139</name>
</gene>
<dbReference type="Proteomes" id="UP001347796">
    <property type="component" value="Unassembled WGS sequence"/>
</dbReference>
<protein>
    <submittedName>
        <fullName evidence="2">Uncharacterized protein</fullName>
    </submittedName>
</protein>
<feature type="chain" id="PRO_5042837066" evidence="1">
    <location>
        <begin position="23"/>
        <end position="69"/>
    </location>
</feature>
<evidence type="ECO:0000256" key="1">
    <source>
        <dbReference type="SAM" id="SignalP"/>
    </source>
</evidence>
<evidence type="ECO:0000313" key="2">
    <source>
        <dbReference type="EMBL" id="KAK6186021.1"/>
    </source>
</evidence>
<accession>A0AAN8JZ59</accession>
<comment type="caution">
    <text evidence="2">The sequence shown here is derived from an EMBL/GenBank/DDBJ whole genome shotgun (WGS) entry which is preliminary data.</text>
</comment>
<organism evidence="2 3">
    <name type="scientific">Patella caerulea</name>
    <name type="common">Rayed Mediterranean limpet</name>
    <dbReference type="NCBI Taxonomy" id="87958"/>
    <lineage>
        <taxon>Eukaryota</taxon>
        <taxon>Metazoa</taxon>
        <taxon>Spiralia</taxon>
        <taxon>Lophotrochozoa</taxon>
        <taxon>Mollusca</taxon>
        <taxon>Gastropoda</taxon>
        <taxon>Patellogastropoda</taxon>
        <taxon>Patelloidea</taxon>
        <taxon>Patellidae</taxon>
        <taxon>Patella</taxon>
    </lineage>
</organism>
<name>A0AAN8JZ59_PATCE</name>
<sequence length="69" mass="7641">MKTMYCVVLLVVVMLAVTTTNAAECQGEENGCPLVPDAVCRFECDTVNGQQSCNNNWYKDDIQVGCWAF</sequence>
<keyword evidence="1" id="KW-0732">Signal</keyword>
<reference evidence="2 3" key="1">
    <citation type="submission" date="2024-01" db="EMBL/GenBank/DDBJ databases">
        <title>The genome of the rayed Mediterranean limpet Patella caerulea (Linnaeus, 1758).</title>
        <authorList>
            <person name="Anh-Thu Weber A."/>
            <person name="Halstead-Nussloch G."/>
        </authorList>
    </citation>
    <scope>NUCLEOTIDE SEQUENCE [LARGE SCALE GENOMIC DNA]</scope>
    <source>
        <strain evidence="2">AATW-2023a</strain>
        <tissue evidence="2">Whole specimen</tissue>
    </source>
</reference>
<keyword evidence="3" id="KW-1185">Reference proteome</keyword>
<feature type="signal peptide" evidence="1">
    <location>
        <begin position="1"/>
        <end position="22"/>
    </location>
</feature>
<proteinExistence type="predicted"/>
<dbReference type="EMBL" id="JAZGQO010000006">
    <property type="protein sequence ID" value="KAK6186021.1"/>
    <property type="molecule type" value="Genomic_DNA"/>
</dbReference>